<gene>
    <name evidence="2" type="ORF">EJ03DRAFT_328601</name>
</gene>
<sequence length="209" mass="23352">MAGREDSGTGTASSKALAALVATVALVYNFLFAILCQYLPDDPLYVGVSITGYAWASCVLSTLGLIGVWARHPALITSFAHYLFVDTFMSALCRFVLLELFLDTFRDHNVCSDAYASRWQEETLSHDVVTSAHWQKHLMRPSNHVRRCRLALDAVQVVMFAILVAMTAAQGTLAMAMKRYGREIERWEHLAVEGACEKRSIFDEQVEKV</sequence>
<keyword evidence="1" id="KW-0812">Transmembrane</keyword>
<reference evidence="2" key="1">
    <citation type="journal article" date="2020" name="Stud. Mycol.">
        <title>101 Dothideomycetes genomes: a test case for predicting lifestyles and emergence of pathogens.</title>
        <authorList>
            <person name="Haridas S."/>
            <person name="Albert R."/>
            <person name="Binder M."/>
            <person name="Bloem J."/>
            <person name="Labutti K."/>
            <person name="Salamov A."/>
            <person name="Andreopoulos B."/>
            <person name="Baker S."/>
            <person name="Barry K."/>
            <person name="Bills G."/>
            <person name="Bluhm B."/>
            <person name="Cannon C."/>
            <person name="Castanera R."/>
            <person name="Culley D."/>
            <person name="Daum C."/>
            <person name="Ezra D."/>
            <person name="Gonzalez J."/>
            <person name="Henrissat B."/>
            <person name="Kuo A."/>
            <person name="Liang C."/>
            <person name="Lipzen A."/>
            <person name="Lutzoni F."/>
            <person name="Magnuson J."/>
            <person name="Mondo S."/>
            <person name="Nolan M."/>
            <person name="Ohm R."/>
            <person name="Pangilinan J."/>
            <person name="Park H.-J."/>
            <person name="Ramirez L."/>
            <person name="Alfaro M."/>
            <person name="Sun H."/>
            <person name="Tritt A."/>
            <person name="Yoshinaga Y."/>
            <person name="Zwiers L.-H."/>
            <person name="Turgeon B."/>
            <person name="Goodwin S."/>
            <person name="Spatafora J."/>
            <person name="Crous P."/>
            <person name="Grigoriev I."/>
        </authorList>
    </citation>
    <scope>NUCLEOTIDE SEQUENCE</scope>
    <source>
        <strain evidence="2">CBS 116005</strain>
    </source>
</reference>
<dbReference type="AlphaFoldDB" id="A0A6G1L622"/>
<feature type="transmembrane region" description="Helical" evidence="1">
    <location>
        <begin position="82"/>
        <end position="102"/>
    </location>
</feature>
<evidence type="ECO:0000313" key="3">
    <source>
        <dbReference type="Proteomes" id="UP000799436"/>
    </source>
</evidence>
<organism evidence="2 3">
    <name type="scientific">Teratosphaeria nubilosa</name>
    <dbReference type="NCBI Taxonomy" id="161662"/>
    <lineage>
        <taxon>Eukaryota</taxon>
        <taxon>Fungi</taxon>
        <taxon>Dikarya</taxon>
        <taxon>Ascomycota</taxon>
        <taxon>Pezizomycotina</taxon>
        <taxon>Dothideomycetes</taxon>
        <taxon>Dothideomycetidae</taxon>
        <taxon>Mycosphaerellales</taxon>
        <taxon>Teratosphaeriaceae</taxon>
        <taxon>Teratosphaeria</taxon>
    </lineage>
</organism>
<keyword evidence="1" id="KW-0472">Membrane</keyword>
<feature type="transmembrane region" description="Helical" evidence="1">
    <location>
        <begin position="154"/>
        <end position="176"/>
    </location>
</feature>
<dbReference type="EMBL" id="ML995848">
    <property type="protein sequence ID" value="KAF2768042.1"/>
    <property type="molecule type" value="Genomic_DNA"/>
</dbReference>
<feature type="transmembrane region" description="Helical" evidence="1">
    <location>
        <begin position="16"/>
        <end position="40"/>
    </location>
</feature>
<keyword evidence="1" id="KW-1133">Transmembrane helix</keyword>
<dbReference type="Proteomes" id="UP000799436">
    <property type="component" value="Unassembled WGS sequence"/>
</dbReference>
<feature type="transmembrane region" description="Helical" evidence="1">
    <location>
        <begin position="52"/>
        <end position="70"/>
    </location>
</feature>
<evidence type="ECO:0000313" key="2">
    <source>
        <dbReference type="EMBL" id="KAF2768042.1"/>
    </source>
</evidence>
<proteinExistence type="predicted"/>
<keyword evidence="3" id="KW-1185">Reference proteome</keyword>
<name>A0A6G1L622_9PEZI</name>
<accession>A0A6G1L622</accession>
<evidence type="ECO:0000256" key="1">
    <source>
        <dbReference type="SAM" id="Phobius"/>
    </source>
</evidence>
<protein>
    <submittedName>
        <fullName evidence="2">Uncharacterized protein</fullName>
    </submittedName>
</protein>
<dbReference type="OrthoDB" id="3875620at2759"/>